<keyword evidence="5" id="KW-1185">Reference proteome</keyword>
<dbReference type="GO" id="GO:0043020">
    <property type="term" value="C:NADPH oxidase complex"/>
    <property type="evidence" value="ECO:0007669"/>
    <property type="project" value="InterPro"/>
</dbReference>
<dbReference type="EMBL" id="MU549874">
    <property type="protein sequence ID" value="KAI5627633.1"/>
    <property type="molecule type" value="Genomic_DNA"/>
</dbReference>
<dbReference type="Pfam" id="PF00018">
    <property type="entry name" value="SH3_1"/>
    <property type="match status" value="1"/>
</dbReference>
<dbReference type="InterPro" id="IPR051228">
    <property type="entry name" value="NADPH_Oxidase/PX-Domain"/>
</dbReference>
<keyword evidence="1" id="KW-0728">SH3 domain</keyword>
<dbReference type="GO" id="GO:0045730">
    <property type="term" value="P:respiratory burst"/>
    <property type="evidence" value="ECO:0007669"/>
    <property type="project" value="InterPro"/>
</dbReference>
<dbReference type="GO" id="GO:0005737">
    <property type="term" value="C:cytoplasm"/>
    <property type="evidence" value="ECO:0007669"/>
    <property type="project" value="TreeGrafter"/>
</dbReference>
<evidence type="ECO:0000259" key="3">
    <source>
        <dbReference type="PROSITE" id="PS51745"/>
    </source>
</evidence>
<gene>
    <name evidence="4" type="ORF">C0J50_8499</name>
</gene>
<dbReference type="Gene3D" id="2.30.30.40">
    <property type="entry name" value="SH3 Domains"/>
    <property type="match status" value="1"/>
</dbReference>
<dbReference type="AlphaFoldDB" id="A0AAD5B2U4"/>
<dbReference type="SUPFAM" id="SSF64268">
    <property type="entry name" value="PX domain"/>
    <property type="match status" value="1"/>
</dbReference>
<dbReference type="Gene3D" id="3.30.1520.10">
    <property type="entry name" value="Phox-like domain"/>
    <property type="match status" value="1"/>
</dbReference>
<dbReference type="InterPro" id="IPR036028">
    <property type="entry name" value="SH3-like_dom_sf"/>
</dbReference>
<evidence type="ECO:0000313" key="5">
    <source>
        <dbReference type="Proteomes" id="UP001205998"/>
    </source>
</evidence>
<dbReference type="FunFam" id="3.30.1520.10:FF:000024">
    <property type="entry name" value="Neutrophil cytosol factor 4"/>
    <property type="match status" value="1"/>
</dbReference>
<dbReference type="GO" id="GO:0006909">
    <property type="term" value="P:phagocytosis"/>
    <property type="evidence" value="ECO:0007669"/>
    <property type="project" value="InterPro"/>
</dbReference>
<name>A0AAD5B2U4_SILAS</name>
<organism evidence="4 5">
    <name type="scientific">Silurus asotus</name>
    <name type="common">Amur catfish</name>
    <name type="synonym">Parasilurus asotus</name>
    <dbReference type="NCBI Taxonomy" id="30991"/>
    <lineage>
        <taxon>Eukaryota</taxon>
        <taxon>Metazoa</taxon>
        <taxon>Chordata</taxon>
        <taxon>Craniata</taxon>
        <taxon>Vertebrata</taxon>
        <taxon>Euteleostomi</taxon>
        <taxon>Actinopterygii</taxon>
        <taxon>Neopterygii</taxon>
        <taxon>Teleostei</taxon>
        <taxon>Ostariophysi</taxon>
        <taxon>Siluriformes</taxon>
        <taxon>Siluridae</taxon>
        <taxon>Silurus</taxon>
    </lineage>
</organism>
<dbReference type="CDD" id="cd06882">
    <property type="entry name" value="PX_p40phox"/>
    <property type="match status" value="1"/>
</dbReference>
<dbReference type="PANTHER" id="PTHR15706">
    <property type="entry name" value="SH3 MULTIPLE DOMAIN"/>
    <property type="match status" value="1"/>
</dbReference>
<dbReference type="SMART" id="SM00312">
    <property type="entry name" value="PX"/>
    <property type="match status" value="1"/>
</dbReference>
<evidence type="ECO:0000259" key="2">
    <source>
        <dbReference type="PROSITE" id="PS50195"/>
    </source>
</evidence>
<protein>
    <submittedName>
        <fullName evidence="4">Neutrophil cytosol factor 4</fullName>
    </submittedName>
</protein>
<dbReference type="PROSITE" id="PS51745">
    <property type="entry name" value="PB1"/>
    <property type="match status" value="1"/>
</dbReference>
<sequence>MSLPRQLRDESDFEQLPHNVPISATIADVDETKGFIVYFRFVIEVKTKGGSKYLIYRRYREFYTLHQNLELKFSPESASGPYTVTLPTLPGKVYVGNKQEIAENRIPELNTYMKKLLCLPTWVLLDDLIRMFFYQTEYDSIQVPKALRRLRPPTRKVWDKDILQHLPCYETLNTTLFSSFVAQMSHAHNCTLITVALSGPTLKCRVSAPGLRFISSYHSGSSGDHPKALFDFNGNGRLELSLKTGDVIFLLRKVNDDWLEIIKPLPESDSDEEGGATKKKGGPGSYSCLHCCMLHPGGVDERDVCVEEDLSIQPSYSDLLARMREVFQIKDIALNYRDPEGDLVRILDDEDVALMVQQSKRPGSVVKRPVNQFTLLCYTETHDPLLSKECVLENL</sequence>
<evidence type="ECO:0000313" key="4">
    <source>
        <dbReference type="EMBL" id="KAI5627633.1"/>
    </source>
</evidence>
<dbReference type="Proteomes" id="UP001205998">
    <property type="component" value="Unassembled WGS sequence"/>
</dbReference>
<dbReference type="InterPro" id="IPR036871">
    <property type="entry name" value="PX_dom_sf"/>
</dbReference>
<dbReference type="GO" id="GO:0035091">
    <property type="term" value="F:phosphatidylinositol binding"/>
    <property type="evidence" value="ECO:0007669"/>
    <property type="project" value="InterPro"/>
</dbReference>
<dbReference type="Pfam" id="PF00564">
    <property type="entry name" value="PB1"/>
    <property type="match status" value="1"/>
</dbReference>
<dbReference type="PROSITE" id="PS50195">
    <property type="entry name" value="PX"/>
    <property type="match status" value="1"/>
</dbReference>
<reference evidence="4" key="1">
    <citation type="submission" date="2018-07" db="EMBL/GenBank/DDBJ databases">
        <title>Comparative genomics of catfishes provides insights into carnivory and benthic adaptation.</title>
        <authorList>
            <person name="Zhang Y."/>
            <person name="Wang D."/>
            <person name="Peng Z."/>
            <person name="Zheng S."/>
            <person name="Shao F."/>
            <person name="Tao W."/>
        </authorList>
    </citation>
    <scope>NUCLEOTIDE SEQUENCE</scope>
    <source>
        <strain evidence="4">Chongqing</strain>
    </source>
</reference>
<proteinExistence type="predicted"/>
<evidence type="ECO:0000256" key="1">
    <source>
        <dbReference type="ARBA" id="ARBA00022443"/>
    </source>
</evidence>
<dbReference type="InterPro" id="IPR001452">
    <property type="entry name" value="SH3_domain"/>
</dbReference>
<dbReference type="PANTHER" id="PTHR15706:SF20">
    <property type="entry name" value="NEUTROPHIL CYTOSOL FACTOR 4"/>
    <property type="match status" value="1"/>
</dbReference>
<dbReference type="SUPFAM" id="SSF54277">
    <property type="entry name" value="CAD &amp; PB1 domains"/>
    <property type="match status" value="1"/>
</dbReference>
<feature type="domain" description="PX" evidence="2">
    <location>
        <begin position="19"/>
        <end position="140"/>
    </location>
</feature>
<accession>A0AAD5B2U4</accession>
<comment type="caution">
    <text evidence="4">The sequence shown here is derived from an EMBL/GenBank/DDBJ whole genome shotgun (WGS) entry which is preliminary data.</text>
</comment>
<dbReference type="Pfam" id="PF00787">
    <property type="entry name" value="PX"/>
    <property type="match status" value="1"/>
</dbReference>
<dbReference type="InterPro" id="IPR000919">
    <property type="entry name" value="p40phox"/>
</dbReference>
<dbReference type="GO" id="GO:0016176">
    <property type="term" value="F:superoxide-generating NADPH oxidase activator activity"/>
    <property type="evidence" value="ECO:0007669"/>
    <property type="project" value="InterPro"/>
</dbReference>
<dbReference type="InterPro" id="IPR001683">
    <property type="entry name" value="PX_dom"/>
</dbReference>
<dbReference type="GO" id="GO:0042554">
    <property type="term" value="P:superoxide anion generation"/>
    <property type="evidence" value="ECO:0007669"/>
    <property type="project" value="TreeGrafter"/>
</dbReference>
<dbReference type="PRINTS" id="PR00497">
    <property type="entry name" value="P40PHOX"/>
</dbReference>
<dbReference type="Gene3D" id="3.10.20.90">
    <property type="entry name" value="Phosphatidylinositol 3-kinase Catalytic Subunit, Chain A, domain 1"/>
    <property type="match status" value="1"/>
</dbReference>
<dbReference type="SUPFAM" id="SSF50044">
    <property type="entry name" value="SH3-domain"/>
    <property type="match status" value="1"/>
</dbReference>
<dbReference type="InterPro" id="IPR034912">
    <property type="entry name" value="PX_p40phox"/>
</dbReference>
<dbReference type="InterPro" id="IPR053793">
    <property type="entry name" value="PB1-like"/>
</dbReference>
<dbReference type="InterPro" id="IPR000270">
    <property type="entry name" value="PB1_dom"/>
</dbReference>
<feature type="domain" description="PB1" evidence="3">
    <location>
        <begin position="286"/>
        <end position="368"/>
    </location>
</feature>